<dbReference type="GO" id="GO:0003676">
    <property type="term" value="F:nucleic acid binding"/>
    <property type="evidence" value="ECO:0007669"/>
    <property type="project" value="InterPro"/>
</dbReference>
<feature type="domain" description="RNase H type-1" evidence="1">
    <location>
        <begin position="1"/>
        <end position="84"/>
    </location>
</feature>
<dbReference type="Gene3D" id="3.30.420.10">
    <property type="entry name" value="Ribonuclease H-like superfamily/Ribonuclease H"/>
    <property type="match status" value="1"/>
</dbReference>
<dbReference type="InterPro" id="IPR012337">
    <property type="entry name" value="RNaseH-like_sf"/>
</dbReference>
<dbReference type="InterPro" id="IPR002156">
    <property type="entry name" value="RNaseH_domain"/>
</dbReference>
<dbReference type="OrthoDB" id="782197at2759"/>
<dbReference type="PANTHER" id="PTHR48475:SF1">
    <property type="entry name" value="RNASE H TYPE-1 DOMAIN-CONTAINING PROTEIN"/>
    <property type="match status" value="1"/>
</dbReference>
<comment type="caution">
    <text evidence="2">The sequence shown here is derived from an EMBL/GenBank/DDBJ whole genome shotgun (WGS) entry which is preliminary data.</text>
</comment>
<reference evidence="2 3" key="1">
    <citation type="submission" date="2019-11" db="EMBL/GenBank/DDBJ databases">
        <title>Whole genome sequence of Oryza granulata.</title>
        <authorList>
            <person name="Li W."/>
        </authorList>
    </citation>
    <scope>NUCLEOTIDE SEQUENCE [LARGE SCALE GENOMIC DNA]</scope>
    <source>
        <strain evidence="3">cv. Menghai</strain>
        <tissue evidence="2">Leaf</tissue>
    </source>
</reference>
<dbReference type="SUPFAM" id="SSF53098">
    <property type="entry name" value="Ribonuclease H-like"/>
    <property type="match status" value="1"/>
</dbReference>
<accession>A0A6G1F1L2</accession>
<dbReference type="EMBL" id="SPHZ02000002">
    <property type="protein sequence ID" value="KAF0930786.1"/>
    <property type="molecule type" value="Genomic_DNA"/>
</dbReference>
<dbReference type="GO" id="GO:0004523">
    <property type="term" value="F:RNA-DNA hybrid ribonuclease activity"/>
    <property type="evidence" value="ECO:0007669"/>
    <property type="project" value="InterPro"/>
</dbReference>
<keyword evidence="3" id="KW-1185">Reference proteome</keyword>
<sequence>MVISSPTGQKAVFTTKLEFPTTNNIAKYEAILLALRKARAMGTPRIIISTDSQVAVGHIDKSYQARNLELARYLAAFRKAEAHF</sequence>
<dbReference type="Proteomes" id="UP000479710">
    <property type="component" value="Unassembled WGS sequence"/>
</dbReference>
<evidence type="ECO:0000313" key="2">
    <source>
        <dbReference type="EMBL" id="KAF0930786.1"/>
    </source>
</evidence>
<dbReference type="Pfam" id="PF13456">
    <property type="entry name" value="RVT_3"/>
    <property type="match status" value="1"/>
</dbReference>
<dbReference type="AlphaFoldDB" id="A0A6G1F1L2"/>
<evidence type="ECO:0000313" key="3">
    <source>
        <dbReference type="Proteomes" id="UP000479710"/>
    </source>
</evidence>
<dbReference type="PROSITE" id="PS50879">
    <property type="entry name" value="RNASE_H_1"/>
    <property type="match status" value="1"/>
</dbReference>
<gene>
    <name evidence="2" type="ORF">E2562_035258</name>
</gene>
<dbReference type="InterPro" id="IPR036397">
    <property type="entry name" value="RNaseH_sf"/>
</dbReference>
<proteinExistence type="predicted"/>
<protein>
    <recommendedName>
        <fullName evidence="1">RNase H type-1 domain-containing protein</fullName>
    </recommendedName>
</protein>
<organism evidence="2 3">
    <name type="scientific">Oryza meyeriana var. granulata</name>
    <dbReference type="NCBI Taxonomy" id="110450"/>
    <lineage>
        <taxon>Eukaryota</taxon>
        <taxon>Viridiplantae</taxon>
        <taxon>Streptophyta</taxon>
        <taxon>Embryophyta</taxon>
        <taxon>Tracheophyta</taxon>
        <taxon>Spermatophyta</taxon>
        <taxon>Magnoliopsida</taxon>
        <taxon>Liliopsida</taxon>
        <taxon>Poales</taxon>
        <taxon>Poaceae</taxon>
        <taxon>BOP clade</taxon>
        <taxon>Oryzoideae</taxon>
        <taxon>Oryzeae</taxon>
        <taxon>Oryzinae</taxon>
        <taxon>Oryza</taxon>
        <taxon>Oryza meyeriana</taxon>
    </lineage>
</organism>
<dbReference type="PANTHER" id="PTHR48475">
    <property type="entry name" value="RIBONUCLEASE H"/>
    <property type="match status" value="1"/>
</dbReference>
<evidence type="ECO:0000259" key="1">
    <source>
        <dbReference type="PROSITE" id="PS50879"/>
    </source>
</evidence>
<name>A0A6G1F1L2_9ORYZ</name>